<dbReference type="InterPro" id="IPR001647">
    <property type="entry name" value="HTH_TetR"/>
</dbReference>
<comment type="caution">
    <text evidence="5">The sequence shown here is derived from an EMBL/GenBank/DDBJ whole genome shotgun (WGS) entry which is preliminary data.</text>
</comment>
<evidence type="ECO:0000313" key="5">
    <source>
        <dbReference type="EMBL" id="MBB6451700.1"/>
    </source>
</evidence>
<dbReference type="PROSITE" id="PS50977">
    <property type="entry name" value="HTH_TETR_2"/>
    <property type="match status" value="1"/>
</dbReference>
<accession>A0A841PSD4</accession>
<organism evidence="5 6">
    <name type="scientific">Salirhabdus euzebyi</name>
    <dbReference type="NCBI Taxonomy" id="394506"/>
    <lineage>
        <taxon>Bacteria</taxon>
        <taxon>Bacillati</taxon>
        <taxon>Bacillota</taxon>
        <taxon>Bacilli</taxon>
        <taxon>Bacillales</taxon>
        <taxon>Bacillaceae</taxon>
        <taxon>Salirhabdus</taxon>
    </lineage>
</organism>
<keyword evidence="1" id="KW-0678">Repressor</keyword>
<dbReference type="AlphaFoldDB" id="A0A841PSD4"/>
<dbReference type="GO" id="GO:0003677">
    <property type="term" value="F:DNA binding"/>
    <property type="evidence" value="ECO:0007669"/>
    <property type="project" value="UniProtKB-UniRule"/>
</dbReference>
<dbReference type="PROSITE" id="PS01081">
    <property type="entry name" value="HTH_TETR_1"/>
    <property type="match status" value="1"/>
</dbReference>
<reference evidence="5 6" key="1">
    <citation type="submission" date="2020-08" db="EMBL/GenBank/DDBJ databases">
        <title>Genomic Encyclopedia of Type Strains, Phase IV (KMG-IV): sequencing the most valuable type-strain genomes for metagenomic binning, comparative biology and taxonomic classification.</title>
        <authorList>
            <person name="Goeker M."/>
        </authorList>
    </citation>
    <scope>NUCLEOTIDE SEQUENCE [LARGE SCALE GENOMIC DNA]</scope>
    <source>
        <strain evidence="5 6">DSM 19612</strain>
    </source>
</reference>
<dbReference type="PANTHER" id="PTHR43479:SF11">
    <property type="entry name" value="ACREF_ENVCD OPERON REPRESSOR-RELATED"/>
    <property type="match status" value="1"/>
</dbReference>
<keyword evidence="2 3" id="KW-0238">DNA-binding</keyword>
<evidence type="ECO:0000313" key="6">
    <source>
        <dbReference type="Proteomes" id="UP000581688"/>
    </source>
</evidence>
<evidence type="ECO:0000256" key="2">
    <source>
        <dbReference type="ARBA" id="ARBA00023125"/>
    </source>
</evidence>
<proteinExistence type="predicted"/>
<dbReference type="InterPro" id="IPR009057">
    <property type="entry name" value="Homeodomain-like_sf"/>
</dbReference>
<dbReference type="InterPro" id="IPR023772">
    <property type="entry name" value="DNA-bd_HTH_TetR-type_CS"/>
</dbReference>
<protein>
    <submittedName>
        <fullName evidence="5">AcrR family transcriptional regulator</fullName>
    </submittedName>
</protein>
<evidence type="ECO:0000256" key="1">
    <source>
        <dbReference type="ARBA" id="ARBA00022491"/>
    </source>
</evidence>
<feature type="DNA-binding region" description="H-T-H motif" evidence="3">
    <location>
        <begin position="11"/>
        <end position="30"/>
    </location>
</feature>
<evidence type="ECO:0000256" key="3">
    <source>
        <dbReference type="PROSITE-ProRule" id="PRU00335"/>
    </source>
</evidence>
<feature type="domain" description="HTH tetR-type" evidence="4">
    <location>
        <begin position="1"/>
        <end position="48"/>
    </location>
</feature>
<dbReference type="Gene3D" id="1.10.357.10">
    <property type="entry name" value="Tetracycline Repressor, domain 2"/>
    <property type="match status" value="1"/>
</dbReference>
<dbReference type="SUPFAM" id="SSF46689">
    <property type="entry name" value="Homeodomain-like"/>
    <property type="match status" value="1"/>
</dbReference>
<keyword evidence="6" id="KW-1185">Reference proteome</keyword>
<gene>
    <name evidence="5" type="ORF">HNQ94_000121</name>
</gene>
<dbReference type="RefSeq" id="WP_174496321.1">
    <property type="nucleotide sequence ID" value="NZ_CADDWK010000007.1"/>
</dbReference>
<dbReference type="Pfam" id="PF00440">
    <property type="entry name" value="TetR_N"/>
    <property type="match status" value="1"/>
</dbReference>
<sequence>MFAEKGYTSLSMRKIAKELGVTTGTLYHYFNSKEDIFRQLTEQISQENIEASSKMTSPSLTFEERLDSFLHFIKGYEGRWMQTMLILMEVIRSESFENKECYTSYNREVERHIDWTANYLQVEDKESVRYLLLLLQGIIFHRYLGGSAVSIDKQLEIVKGIFTGYIKQKSS</sequence>
<name>A0A841PSD4_9BACI</name>
<dbReference type="Proteomes" id="UP000581688">
    <property type="component" value="Unassembled WGS sequence"/>
</dbReference>
<evidence type="ECO:0000259" key="4">
    <source>
        <dbReference type="PROSITE" id="PS50977"/>
    </source>
</evidence>
<dbReference type="EMBL" id="JACHGH010000001">
    <property type="protein sequence ID" value="MBB6451700.1"/>
    <property type="molecule type" value="Genomic_DNA"/>
</dbReference>
<dbReference type="PANTHER" id="PTHR43479">
    <property type="entry name" value="ACREF/ENVCD OPERON REPRESSOR-RELATED"/>
    <property type="match status" value="1"/>
</dbReference>
<dbReference type="InterPro" id="IPR050624">
    <property type="entry name" value="HTH-type_Tx_Regulator"/>
</dbReference>